<gene>
    <name evidence="5" type="ORF">GCM10023188_10780</name>
</gene>
<keyword evidence="1" id="KW-0378">Hydrolase</keyword>
<dbReference type="SMART" id="SM00228">
    <property type="entry name" value="PDZ"/>
    <property type="match status" value="1"/>
</dbReference>
<evidence type="ECO:0000313" key="5">
    <source>
        <dbReference type="EMBL" id="GAA4427566.1"/>
    </source>
</evidence>
<dbReference type="Pfam" id="PF13650">
    <property type="entry name" value="Asp_protease_2"/>
    <property type="match status" value="2"/>
</dbReference>
<evidence type="ECO:0008006" key="7">
    <source>
        <dbReference type="Google" id="ProtNLM"/>
    </source>
</evidence>
<dbReference type="PROSITE" id="PS50175">
    <property type="entry name" value="ASP_PROT_RETROV"/>
    <property type="match status" value="1"/>
</dbReference>
<keyword evidence="6" id="KW-1185">Reference proteome</keyword>
<feature type="domain" description="Peptidase A2" evidence="4">
    <location>
        <begin position="66"/>
        <end position="102"/>
    </location>
</feature>
<feature type="signal peptide" evidence="2">
    <location>
        <begin position="1"/>
        <end position="23"/>
    </location>
</feature>
<dbReference type="PROSITE" id="PS50106">
    <property type="entry name" value="PDZ"/>
    <property type="match status" value="1"/>
</dbReference>
<reference evidence="6" key="1">
    <citation type="journal article" date="2019" name="Int. J. Syst. Evol. Microbiol.">
        <title>The Global Catalogue of Microorganisms (GCM) 10K type strain sequencing project: providing services to taxonomists for standard genome sequencing and annotation.</title>
        <authorList>
            <consortium name="The Broad Institute Genomics Platform"/>
            <consortium name="The Broad Institute Genome Sequencing Center for Infectious Disease"/>
            <person name="Wu L."/>
            <person name="Ma J."/>
        </authorList>
    </citation>
    <scope>NUCLEOTIDE SEQUENCE [LARGE SCALE GENOMIC DNA]</scope>
    <source>
        <strain evidence="6">JCM 17926</strain>
    </source>
</reference>
<evidence type="ECO:0000313" key="6">
    <source>
        <dbReference type="Proteomes" id="UP001500552"/>
    </source>
</evidence>
<keyword evidence="2" id="KW-0732">Signal</keyword>
<feature type="chain" id="PRO_5045749036" description="Aspartyl protease" evidence="2">
    <location>
        <begin position="24"/>
        <end position="418"/>
    </location>
</feature>
<sequence>MKRAGFLILILLSLFMLQPVAQAQELPAYDRDTVFFTTNRKSVKIPFKLVHNLIVIPVRINSSQPLNFILDSGVKSTLITRLYFADSLDLRDVNKISIRGLGEGHSIEAYQSKGNDLHLPGISGVNNEVFVLMEDVFNLSTRMGMPVHGIIGYNIFKNFIVKINYSNSVITLYRPDQKIKKRRRAEEYPLYIEGTKPYVYGKIRQHNGDTVRVKLVVDTGASNSISLYLPSDERLLLPQKVMKAYLGRGLSGDINGQIGRLEAFSLGKYELQDLTASYPDESSIKLALNVGDRNGNLGSDILSRFTVIFDYPHNRLIMIPNKRFKEPFSYNMAGFEVTTPLPGTNFYIVSNVIEDSPAKLVGLEPGDQLLHVNGRNCSDIMLPELLRLLESKPGRKLRIRLRREAEIVDVDLVLQSRI</sequence>
<dbReference type="InterPro" id="IPR041489">
    <property type="entry name" value="PDZ_6"/>
</dbReference>
<dbReference type="Pfam" id="PF17820">
    <property type="entry name" value="PDZ_6"/>
    <property type="match status" value="1"/>
</dbReference>
<dbReference type="InterPro" id="IPR001995">
    <property type="entry name" value="Peptidase_A2_cat"/>
</dbReference>
<organism evidence="5 6">
    <name type="scientific">Pontibacter saemangeumensis</name>
    <dbReference type="NCBI Taxonomy" id="1084525"/>
    <lineage>
        <taxon>Bacteria</taxon>
        <taxon>Pseudomonadati</taxon>
        <taxon>Bacteroidota</taxon>
        <taxon>Cytophagia</taxon>
        <taxon>Cytophagales</taxon>
        <taxon>Hymenobacteraceae</taxon>
        <taxon>Pontibacter</taxon>
    </lineage>
</organism>
<dbReference type="Gene3D" id="2.40.70.10">
    <property type="entry name" value="Acid Proteases"/>
    <property type="match status" value="2"/>
</dbReference>
<name>A0ABP8LEU7_9BACT</name>
<feature type="domain" description="PDZ" evidence="3">
    <location>
        <begin position="316"/>
        <end position="391"/>
    </location>
</feature>
<dbReference type="RefSeq" id="WP_345157353.1">
    <property type="nucleotide sequence ID" value="NZ_BAABHC010000004.1"/>
</dbReference>
<dbReference type="Proteomes" id="UP001500552">
    <property type="component" value="Unassembled WGS sequence"/>
</dbReference>
<accession>A0ABP8LEU7</accession>
<dbReference type="Gene3D" id="2.30.42.10">
    <property type="match status" value="1"/>
</dbReference>
<comment type="caution">
    <text evidence="5">The sequence shown here is derived from an EMBL/GenBank/DDBJ whole genome shotgun (WGS) entry which is preliminary data.</text>
</comment>
<protein>
    <recommendedName>
        <fullName evidence="7">Aspartyl protease</fullName>
    </recommendedName>
</protein>
<dbReference type="SUPFAM" id="SSF50156">
    <property type="entry name" value="PDZ domain-like"/>
    <property type="match status" value="1"/>
</dbReference>
<dbReference type="InterPro" id="IPR021109">
    <property type="entry name" value="Peptidase_aspartic_dom_sf"/>
</dbReference>
<evidence type="ECO:0000256" key="1">
    <source>
        <dbReference type="ARBA" id="ARBA00022801"/>
    </source>
</evidence>
<dbReference type="InterPro" id="IPR036034">
    <property type="entry name" value="PDZ_sf"/>
</dbReference>
<proteinExistence type="predicted"/>
<evidence type="ECO:0000256" key="2">
    <source>
        <dbReference type="SAM" id="SignalP"/>
    </source>
</evidence>
<evidence type="ECO:0000259" key="4">
    <source>
        <dbReference type="PROSITE" id="PS50175"/>
    </source>
</evidence>
<evidence type="ECO:0000259" key="3">
    <source>
        <dbReference type="PROSITE" id="PS50106"/>
    </source>
</evidence>
<dbReference type="InterPro" id="IPR001478">
    <property type="entry name" value="PDZ"/>
</dbReference>
<dbReference type="EMBL" id="BAABHC010000004">
    <property type="protein sequence ID" value="GAA4427566.1"/>
    <property type="molecule type" value="Genomic_DNA"/>
</dbReference>